<feature type="transmembrane region" description="Helical" evidence="1">
    <location>
        <begin position="74"/>
        <end position="98"/>
    </location>
</feature>
<dbReference type="Proteomes" id="UP000029121">
    <property type="component" value="Unassembled WGS sequence"/>
</dbReference>
<keyword evidence="1" id="KW-1133">Transmembrane helix</keyword>
<dbReference type="EMBL" id="KB870805">
    <property type="protein sequence ID" value="EOA37183.1"/>
    <property type="molecule type" value="Genomic_DNA"/>
</dbReference>
<organism evidence="2 3">
    <name type="scientific">Capsella rubella</name>
    <dbReference type="NCBI Taxonomy" id="81985"/>
    <lineage>
        <taxon>Eukaryota</taxon>
        <taxon>Viridiplantae</taxon>
        <taxon>Streptophyta</taxon>
        <taxon>Embryophyta</taxon>
        <taxon>Tracheophyta</taxon>
        <taxon>Spermatophyta</taxon>
        <taxon>Magnoliopsida</taxon>
        <taxon>eudicotyledons</taxon>
        <taxon>Gunneridae</taxon>
        <taxon>Pentapetalae</taxon>
        <taxon>rosids</taxon>
        <taxon>malvids</taxon>
        <taxon>Brassicales</taxon>
        <taxon>Brassicaceae</taxon>
        <taxon>Camelineae</taxon>
        <taxon>Capsella</taxon>
    </lineage>
</organism>
<protein>
    <submittedName>
        <fullName evidence="2">Uncharacterized protein</fullName>
    </submittedName>
</protein>
<reference evidence="3" key="1">
    <citation type="journal article" date="2013" name="Nat. Genet.">
        <title>The Capsella rubella genome and the genomic consequences of rapid mating system evolution.</title>
        <authorList>
            <person name="Slotte T."/>
            <person name="Hazzouri K.M."/>
            <person name="Agren J.A."/>
            <person name="Koenig D."/>
            <person name="Maumus F."/>
            <person name="Guo Y.L."/>
            <person name="Steige K."/>
            <person name="Platts A.E."/>
            <person name="Escobar J.S."/>
            <person name="Newman L.K."/>
            <person name="Wang W."/>
            <person name="Mandakova T."/>
            <person name="Vello E."/>
            <person name="Smith L.M."/>
            <person name="Henz S.R."/>
            <person name="Steffen J."/>
            <person name="Takuno S."/>
            <person name="Brandvain Y."/>
            <person name="Coop G."/>
            <person name="Andolfatto P."/>
            <person name="Hu T.T."/>
            <person name="Blanchette M."/>
            <person name="Clark R.M."/>
            <person name="Quesneville H."/>
            <person name="Nordborg M."/>
            <person name="Gaut B.S."/>
            <person name="Lysak M.A."/>
            <person name="Jenkins J."/>
            <person name="Grimwood J."/>
            <person name="Chapman J."/>
            <person name="Prochnik S."/>
            <person name="Shu S."/>
            <person name="Rokhsar D."/>
            <person name="Schmutz J."/>
            <person name="Weigel D."/>
            <person name="Wright S.I."/>
        </authorList>
    </citation>
    <scope>NUCLEOTIDE SEQUENCE [LARGE SCALE GENOMIC DNA]</scope>
    <source>
        <strain evidence="3">cv. Monte Gargano</strain>
    </source>
</reference>
<proteinExistence type="predicted"/>
<dbReference type="AlphaFoldDB" id="R0IJP9"/>
<keyword evidence="3" id="KW-1185">Reference proteome</keyword>
<keyword evidence="1" id="KW-0812">Transmembrane</keyword>
<evidence type="ECO:0000313" key="2">
    <source>
        <dbReference type="EMBL" id="EOA37183.1"/>
    </source>
</evidence>
<name>R0IJP9_9BRAS</name>
<evidence type="ECO:0000256" key="1">
    <source>
        <dbReference type="SAM" id="Phobius"/>
    </source>
</evidence>
<evidence type="ECO:0000313" key="3">
    <source>
        <dbReference type="Proteomes" id="UP000029121"/>
    </source>
</evidence>
<gene>
    <name evidence="2" type="ORF">CARUB_v10010565mg</name>
</gene>
<keyword evidence="1" id="KW-0472">Membrane</keyword>
<feature type="transmembrane region" description="Helical" evidence="1">
    <location>
        <begin position="21"/>
        <end position="45"/>
    </location>
</feature>
<sequence>MHYPSKVFSLLSYDSPKSFPFCLMILLIPSLKTLWFYSLFFLKFIPFQSLLTRLSGFEPSYSAGRFYHPTNYNFFYLLYFACTTYPKSFIFCLMILLNPSLRTFGSFMSFFLRLILIQSRLTLNLITFPNMHALPSQQFSSNVICFLS</sequence>
<accession>R0IJP9</accession>